<dbReference type="InterPro" id="IPR012341">
    <property type="entry name" value="6hp_glycosidase-like_sf"/>
</dbReference>
<dbReference type="SUPFAM" id="SSF48208">
    <property type="entry name" value="Six-hairpin glycosidases"/>
    <property type="match status" value="1"/>
</dbReference>
<dbReference type="GO" id="GO:0005993">
    <property type="term" value="P:trehalose catabolic process"/>
    <property type="evidence" value="ECO:0007669"/>
    <property type="project" value="TreeGrafter"/>
</dbReference>
<evidence type="ECO:0000256" key="4">
    <source>
        <dbReference type="ARBA" id="ARBA00022801"/>
    </source>
</evidence>
<dbReference type="GO" id="GO:0004555">
    <property type="term" value="F:alpha,alpha-trehalase activity"/>
    <property type="evidence" value="ECO:0007669"/>
    <property type="project" value="UniProtKB-EC"/>
</dbReference>
<evidence type="ECO:0000313" key="9">
    <source>
        <dbReference type="WBParaSite" id="PSAMB.scaffold1523size30461.g13609.t2"/>
    </source>
</evidence>
<evidence type="ECO:0000256" key="7">
    <source>
        <dbReference type="SAM" id="Phobius"/>
    </source>
</evidence>
<evidence type="ECO:0000256" key="3">
    <source>
        <dbReference type="ARBA" id="ARBA00019905"/>
    </source>
</evidence>
<keyword evidence="7" id="KW-0472">Membrane</keyword>
<evidence type="ECO:0000313" key="8">
    <source>
        <dbReference type="Proteomes" id="UP000887566"/>
    </source>
</evidence>
<keyword evidence="7" id="KW-0812">Transmembrane</keyword>
<dbReference type="PROSITE" id="PS00928">
    <property type="entry name" value="TREHALASE_2"/>
    <property type="match status" value="1"/>
</dbReference>
<dbReference type="PANTHER" id="PTHR23403:SF3">
    <property type="entry name" value="TREHALASE"/>
    <property type="match status" value="1"/>
</dbReference>
<feature type="transmembrane region" description="Helical" evidence="7">
    <location>
        <begin position="653"/>
        <end position="671"/>
    </location>
</feature>
<dbReference type="AlphaFoldDB" id="A0A914V6Z5"/>
<protein>
    <recommendedName>
        <fullName evidence="3 6">Trehalase</fullName>
        <ecNumber evidence="2 6">3.2.1.28</ecNumber>
    </recommendedName>
    <alternativeName>
        <fullName evidence="6">Alpha-trehalose glucohydrolase</fullName>
    </alternativeName>
</protein>
<dbReference type="InterPro" id="IPR008928">
    <property type="entry name" value="6-hairpin_glycosidase_sf"/>
</dbReference>
<dbReference type="WBParaSite" id="PSAMB.scaffold1523size30461.g13609.t2">
    <property type="protein sequence ID" value="PSAMB.scaffold1523size30461.g13609.t2"/>
    <property type="gene ID" value="PSAMB.scaffold1523size30461.g13609"/>
</dbReference>
<dbReference type="PANTHER" id="PTHR23403">
    <property type="entry name" value="TREHALASE"/>
    <property type="match status" value="1"/>
</dbReference>
<keyword evidence="8" id="KW-1185">Reference proteome</keyword>
<dbReference type="InterPro" id="IPR018232">
    <property type="entry name" value="Glyco_hydro_37_CS"/>
</dbReference>
<dbReference type="Proteomes" id="UP000887566">
    <property type="component" value="Unplaced"/>
</dbReference>
<name>A0A914V6Z5_9BILA</name>
<dbReference type="PRINTS" id="PR00744">
    <property type="entry name" value="GLHYDRLASE37"/>
</dbReference>
<accession>A0A914V6Z5</accession>
<comment type="catalytic activity">
    <reaction evidence="6">
        <text>alpha,alpha-trehalose + H2O = alpha-D-glucose + beta-D-glucose</text>
        <dbReference type="Rhea" id="RHEA:32675"/>
        <dbReference type="ChEBI" id="CHEBI:15377"/>
        <dbReference type="ChEBI" id="CHEBI:15903"/>
        <dbReference type="ChEBI" id="CHEBI:16551"/>
        <dbReference type="ChEBI" id="CHEBI:17925"/>
        <dbReference type="EC" id="3.2.1.28"/>
    </reaction>
</comment>
<comment type="similarity">
    <text evidence="1 6">Belongs to the glycosyl hydrolase 37 family.</text>
</comment>
<evidence type="ECO:0000256" key="5">
    <source>
        <dbReference type="ARBA" id="ARBA00023295"/>
    </source>
</evidence>
<dbReference type="Gene3D" id="1.50.10.10">
    <property type="match status" value="1"/>
</dbReference>
<reference evidence="9" key="1">
    <citation type="submission" date="2022-11" db="UniProtKB">
        <authorList>
            <consortium name="WormBaseParasite"/>
        </authorList>
    </citation>
    <scope>IDENTIFICATION</scope>
</reference>
<keyword evidence="5 6" id="KW-0326">Glycosidase</keyword>
<keyword evidence="4 6" id="KW-0378">Hydrolase</keyword>
<proteinExistence type="inferred from homology"/>
<dbReference type="InterPro" id="IPR001661">
    <property type="entry name" value="Glyco_hydro_37"/>
</dbReference>
<dbReference type="Pfam" id="PF01204">
    <property type="entry name" value="Trehalase"/>
    <property type="match status" value="1"/>
</dbReference>
<keyword evidence="7" id="KW-1133">Transmembrane helix</keyword>
<organism evidence="8 9">
    <name type="scientific">Plectus sambesii</name>
    <dbReference type="NCBI Taxonomy" id="2011161"/>
    <lineage>
        <taxon>Eukaryota</taxon>
        <taxon>Metazoa</taxon>
        <taxon>Ecdysozoa</taxon>
        <taxon>Nematoda</taxon>
        <taxon>Chromadorea</taxon>
        <taxon>Plectida</taxon>
        <taxon>Plectina</taxon>
        <taxon>Plectoidea</taxon>
        <taxon>Plectidae</taxon>
        <taxon>Plectus</taxon>
    </lineage>
</organism>
<evidence type="ECO:0000256" key="1">
    <source>
        <dbReference type="ARBA" id="ARBA00005615"/>
    </source>
</evidence>
<evidence type="ECO:0000256" key="6">
    <source>
        <dbReference type="RuleBase" id="RU361180"/>
    </source>
</evidence>
<evidence type="ECO:0000256" key="2">
    <source>
        <dbReference type="ARBA" id="ARBA00012757"/>
    </source>
</evidence>
<sequence length="672" mass="77229">MTSSHGHDDDDDDDENIFHKTVDMSSSLDIDDHHPSPRRLLPPMRVTGDRGTLHLANCSVPMCEGGFSRIYCSGRFVATTWQYGLEATCPGQMMLRSAQEILAAFDQTPLNISKADFQKFCDQNFANTSYLEPTELTDWQENPPNLDVITEPYPKWAFYLNPFNLQPTELTDWQENPPNLDVITEPGMKEFAKRLNAIWKTLGRRFTEDVRTNPDRHPVMAIPNPFVVPGGFFQVYYYWDSYWIIKGLLFSGMKKTVKDMLDNFSFIIDKTQGYIPNAGDIRLSRRSQPPLFTQMVADYYEVTKDRDYLQKIVPQLERELKFWQGRTYRSLYIGGRLMYQYRANTNCPRPENYNLDFINGINGTNAPNFTWSSIASACESGWDFSSRWFAHSGAHADTKYSIRTNYILPVDLNVFMCLNYATMARFYRELGNETIALKYDEMHAALHEAIDKVFWNEKAGVWLDYDLNLNVHRNRFYPSNVFPLMTKNISMERITRVINYLDESGALNFKGGVPTSMVDTGEQWDMPNGWAPMIHLFVTSLRASGHKMLIERASDVALKWIKTAYNGLMQPAKGFSAGMWEKYDVRFDDGRPGIGGEYVVQEGFGWTNGAVLDLMLTYFDVVKAPLPHPFEDKESRHSSVDFLRSADATPQSGWHSVIVVSSIVLCFFVLFW</sequence>
<dbReference type="EC" id="3.2.1.28" evidence="2 6"/>